<keyword evidence="7" id="KW-1185">Reference proteome</keyword>
<keyword evidence="1" id="KW-0808">Transferase</keyword>
<reference evidence="6 7" key="1">
    <citation type="submission" date="2019-03" db="EMBL/GenBank/DDBJ databases">
        <title>Genomic Encyclopedia of Type Strains, Phase IV (KMG-IV): sequencing the most valuable type-strain genomes for metagenomic binning, comparative biology and taxonomic classification.</title>
        <authorList>
            <person name="Goeker M."/>
        </authorList>
    </citation>
    <scope>NUCLEOTIDE SEQUENCE [LARGE SCALE GENOMIC DNA]</scope>
    <source>
        <strain evidence="6 7">DSM 16998</strain>
    </source>
</reference>
<name>A0A4R6QLL2_9BURK</name>
<dbReference type="InterPro" id="IPR035965">
    <property type="entry name" value="PAS-like_dom_sf"/>
</dbReference>
<sequence length="502" mass="54250">MDHQTTADREALSLALRLSNARVLQAVQQALITVDDAQRVVMFNTAAQRMFGCTEEQAMGSELSRFLPERYRAGHAEQVQTFCASGTASRQMGQNADLRGLRADGTEFPLAATIVRSASPVGITPAGPTLLSALLSDLSGEQCLLAELDALRQQFQSLFEAAPVAIIVVEQTRVVLANQASVDMLRAGHMTELLGRSILEFIEPKAHRALNEAIEHALLHAGEISTVQQPLRCLDGSTLKVEIAVVAFEHPARAAAQLVVTDVTSHSTSLEVLLRSGDALRRLSGSLIDAREEERRRISRELHDELGQRLSALKMGLVGLGTELHGRASQKQLEAMLGTLDGIVAAMRRIAADLRPLMLDDLGLNAAIEWLAHESARRLGLEVSVDLDETEPPADHRMATALYRMVQEALANVGNHAGARRVWISLHRVGEVIELTVWDDGMGFPDPMPTRDDAFGLLGMSERAALLGGRLVFDNAPEGGARVRVQLPLSGTEAAATGRATP</sequence>
<dbReference type="OrthoDB" id="9782588at2"/>
<evidence type="ECO:0000313" key="7">
    <source>
        <dbReference type="Proteomes" id="UP000295361"/>
    </source>
</evidence>
<dbReference type="Pfam" id="PF00989">
    <property type="entry name" value="PAS"/>
    <property type="match status" value="2"/>
</dbReference>
<dbReference type="GO" id="GO:0016020">
    <property type="term" value="C:membrane"/>
    <property type="evidence" value="ECO:0007669"/>
    <property type="project" value="InterPro"/>
</dbReference>
<dbReference type="AlphaFoldDB" id="A0A4R6QLL2"/>
<dbReference type="EMBL" id="SNXS01000004">
    <property type="protein sequence ID" value="TDP64122.1"/>
    <property type="molecule type" value="Genomic_DNA"/>
</dbReference>
<dbReference type="InterPro" id="IPR005467">
    <property type="entry name" value="His_kinase_dom"/>
</dbReference>
<accession>A0A4R6QLL2</accession>
<dbReference type="PROSITE" id="PS50112">
    <property type="entry name" value="PAS"/>
    <property type="match status" value="2"/>
</dbReference>
<proteinExistence type="predicted"/>
<dbReference type="GO" id="GO:0046983">
    <property type="term" value="F:protein dimerization activity"/>
    <property type="evidence" value="ECO:0007669"/>
    <property type="project" value="InterPro"/>
</dbReference>
<dbReference type="SUPFAM" id="SSF55874">
    <property type="entry name" value="ATPase domain of HSP90 chaperone/DNA topoisomerase II/histidine kinase"/>
    <property type="match status" value="1"/>
</dbReference>
<gene>
    <name evidence="6" type="ORF">DES47_104411</name>
</gene>
<dbReference type="InterPro" id="IPR000014">
    <property type="entry name" value="PAS"/>
</dbReference>
<dbReference type="CDD" id="cd16917">
    <property type="entry name" value="HATPase_UhpB-NarQ-NarX-like"/>
    <property type="match status" value="1"/>
</dbReference>
<dbReference type="Proteomes" id="UP000295361">
    <property type="component" value="Unassembled WGS sequence"/>
</dbReference>
<comment type="caution">
    <text evidence="6">The sequence shown here is derived from an EMBL/GenBank/DDBJ whole genome shotgun (WGS) entry which is preliminary data.</text>
</comment>
<dbReference type="PANTHER" id="PTHR24421">
    <property type="entry name" value="NITRATE/NITRITE SENSOR PROTEIN NARX-RELATED"/>
    <property type="match status" value="1"/>
</dbReference>
<dbReference type="SUPFAM" id="SSF55785">
    <property type="entry name" value="PYP-like sensor domain (PAS domain)"/>
    <property type="match status" value="2"/>
</dbReference>
<dbReference type="InterPro" id="IPR036890">
    <property type="entry name" value="HATPase_C_sf"/>
</dbReference>
<dbReference type="PANTHER" id="PTHR24421:SF58">
    <property type="entry name" value="SIGNAL TRANSDUCTION HISTIDINE-PROTEIN KINASE_PHOSPHATASE UHPB"/>
    <property type="match status" value="1"/>
</dbReference>
<evidence type="ECO:0000259" key="5">
    <source>
        <dbReference type="PROSITE" id="PS50112"/>
    </source>
</evidence>
<keyword evidence="2 6" id="KW-0418">Kinase</keyword>
<dbReference type="SMART" id="SM00091">
    <property type="entry name" value="PAS"/>
    <property type="match status" value="2"/>
</dbReference>
<evidence type="ECO:0000256" key="1">
    <source>
        <dbReference type="ARBA" id="ARBA00022679"/>
    </source>
</evidence>
<dbReference type="FunCoup" id="A0A4R6QLL2">
    <property type="interactions" value="169"/>
</dbReference>
<dbReference type="GO" id="GO:0000155">
    <property type="term" value="F:phosphorelay sensor kinase activity"/>
    <property type="evidence" value="ECO:0007669"/>
    <property type="project" value="InterPro"/>
</dbReference>
<protein>
    <submittedName>
        <fullName evidence="6">Two-component system sensor histidine kinase UhpB</fullName>
    </submittedName>
</protein>
<dbReference type="NCBIfam" id="TIGR00229">
    <property type="entry name" value="sensory_box"/>
    <property type="match status" value="2"/>
</dbReference>
<dbReference type="InterPro" id="IPR011712">
    <property type="entry name" value="Sig_transdc_His_kin_sub3_dim/P"/>
</dbReference>
<evidence type="ECO:0000259" key="4">
    <source>
        <dbReference type="PROSITE" id="PS50109"/>
    </source>
</evidence>
<evidence type="ECO:0000313" key="6">
    <source>
        <dbReference type="EMBL" id="TDP64122.1"/>
    </source>
</evidence>
<dbReference type="InterPro" id="IPR003594">
    <property type="entry name" value="HATPase_dom"/>
</dbReference>
<dbReference type="Gene3D" id="3.30.450.20">
    <property type="entry name" value="PAS domain"/>
    <property type="match status" value="2"/>
</dbReference>
<keyword evidence="3" id="KW-0902">Two-component regulatory system</keyword>
<dbReference type="Gene3D" id="3.30.565.10">
    <property type="entry name" value="Histidine kinase-like ATPase, C-terminal domain"/>
    <property type="match status" value="1"/>
</dbReference>
<dbReference type="GO" id="GO:0006355">
    <property type="term" value="P:regulation of DNA-templated transcription"/>
    <property type="evidence" value="ECO:0007669"/>
    <property type="project" value="InterPro"/>
</dbReference>
<dbReference type="Pfam" id="PF07730">
    <property type="entry name" value="HisKA_3"/>
    <property type="match status" value="1"/>
</dbReference>
<dbReference type="InterPro" id="IPR013767">
    <property type="entry name" value="PAS_fold"/>
</dbReference>
<dbReference type="Gene3D" id="1.20.5.1930">
    <property type="match status" value="1"/>
</dbReference>
<evidence type="ECO:0000256" key="2">
    <source>
        <dbReference type="ARBA" id="ARBA00022777"/>
    </source>
</evidence>
<dbReference type="InParanoid" id="A0A4R6QLL2"/>
<dbReference type="RefSeq" id="WP_133701958.1">
    <property type="nucleotide sequence ID" value="NZ_SNXS01000004.1"/>
</dbReference>
<dbReference type="InterPro" id="IPR050482">
    <property type="entry name" value="Sensor_HK_TwoCompSys"/>
</dbReference>
<feature type="domain" description="PAS" evidence="5">
    <location>
        <begin position="22"/>
        <end position="69"/>
    </location>
</feature>
<dbReference type="CDD" id="cd00130">
    <property type="entry name" value="PAS"/>
    <property type="match status" value="2"/>
</dbReference>
<dbReference type="PROSITE" id="PS50109">
    <property type="entry name" value="HIS_KIN"/>
    <property type="match status" value="1"/>
</dbReference>
<evidence type="ECO:0000256" key="3">
    <source>
        <dbReference type="ARBA" id="ARBA00023012"/>
    </source>
</evidence>
<feature type="domain" description="PAS" evidence="5">
    <location>
        <begin position="151"/>
        <end position="221"/>
    </location>
</feature>
<organism evidence="6 7">
    <name type="scientific">Roseateles toxinivorans</name>
    <dbReference type="NCBI Taxonomy" id="270368"/>
    <lineage>
        <taxon>Bacteria</taxon>
        <taxon>Pseudomonadati</taxon>
        <taxon>Pseudomonadota</taxon>
        <taxon>Betaproteobacteria</taxon>
        <taxon>Burkholderiales</taxon>
        <taxon>Sphaerotilaceae</taxon>
        <taxon>Roseateles</taxon>
    </lineage>
</organism>
<feature type="domain" description="Histidine kinase" evidence="4">
    <location>
        <begin position="301"/>
        <end position="491"/>
    </location>
</feature>
<dbReference type="Pfam" id="PF02518">
    <property type="entry name" value="HATPase_c"/>
    <property type="match status" value="1"/>
</dbReference>
<dbReference type="SMART" id="SM00387">
    <property type="entry name" value="HATPase_c"/>
    <property type="match status" value="1"/>
</dbReference>